<evidence type="ECO:0000256" key="2">
    <source>
        <dbReference type="ARBA" id="ARBA00022679"/>
    </source>
</evidence>
<dbReference type="GO" id="GO:0005524">
    <property type="term" value="F:ATP binding"/>
    <property type="evidence" value="ECO:0007669"/>
    <property type="project" value="UniProtKB-KW"/>
</dbReference>
<evidence type="ECO:0000256" key="5">
    <source>
        <dbReference type="ARBA" id="ARBA00022840"/>
    </source>
</evidence>
<keyword evidence="5" id="KW-0067">ATP-binding</keyword>
<dbReference type="Proteomes" id="UP000785679">
    <property type="component" value="Unassembled WGS sequence"/>
</dbReference>
<name>A0A8J8NUR8_HALGN</name>
<gene>
    <name evidence="8" type="ORF">FGO68_gene705</name>
</gene>
<dbReference type="Gene3D" id="1.10.510.10">
    <property type="entry name" value="Transferase(Phosphotransferase) domain 1"/>
    <property type="match status" value="1"/>
</dbReference>
<feature type="compositionally biased region" description="Low complexity" evidence="6">
    <location>
        <begin position="226"/>
        <end position="239"/>
    </location>
</feature>
<keyword evidence="3" id="KW-0547">Nucleotide-binding</keyword>
<dbReference type="PANTHER" id="PTHR24345:SF0">
    <property type="entry name" value="CELL CYCLE SERINE_THREONINE-PROTEIN KINASE CDC5_MSD2"/>
    <property type="match status" value="1"/>
</dbReference>
<keyword evidence="1" id="KW-0723">Serine/threonine-protein kinase</keyword>
<dbReference type="Pfam" id="PF00069">
    <property type="entry name" value="Pkinase"/>
    <property type="match status" value="1"/>
</dbReference>
<dbReference type="PANTHER" id="PTHR24345">
    <property type="entry name" value="SERINE/THREONINE-PROTEIN KINASE PLK"/>
    <property type="match status" value="1"/>
</dbReference>
<organism evidence="8 9">
    <name type="scientific">Halteria grandinella</name>
    <dbReference type="NCBI Taxonomy" id="5974"/>
    <lineage>
        <taxon>Eukaryota</taxon>
        <taxon>Sar</taxon>
        <taxon>Alveolata</taxon>
        <taxon>Ciliophora</taxon>
        <taxon>Intramacronucleata</taxon>
        <taxon>Spirotrichea</taxon>
        <taxon>Stichotrichia</taxon>
        <taxon>Sporadotrichida</taxon>
        <taxon>Halteriidae</taxon>
        <taxon>Halteria</taxon>
    </lineage>
</organism>
<evidence type="ECO:0000313" key="8">
    <source>
        <dbReference type="EMBL" id="TNV80486.1"/>
    </source>
</evidence>
<protein>
    <recommendedName>
        <fullName evidence="7">Protein kinase domain-containing protein</fullName>
    </recommendedName>
</protein>
<feature type="domain" description="Protein kinase" evidence="7">
    <location>
        <begin position="123"/>
        <end position="493"/>
    </location>
</feature>
<feature type="region of interest" description="Disordered" evidence="6">
    <location>
        <begin position="225"/>
        <end position="245"/>
    </location>
</feature>
<keyword evidence="4" id="KW-0418">Kinase</keyword>
<comment type="caution">
    <text evidence="8">The sequence shown here is derived from an EMBL/GenBank/DDBJ whole genome shotgun (WGS) entry which is preliminary data.</text>
</comment>
<evidence type="ECO:0000256" key="4">
    <source>
        <dbReference type="ARBA" id="ARBA00022777"/>
    </source>
</evidence>
<accession>A0A8J8NUR8</accession>
<dbReference type="GO" id="GO:0004674">
    <property type="term" value="F:protein serine/threonine kinase activity"/>
    <property type="evidence" value="ECO:0007669"/>
    <property type="project" value="UniProtKB-KW"/>
</dbReference>
<evidence type="ECO:0000256" key="1">
    <source>
        <dbReference type="ARBA" id="ARBA00022527"/>
    </source>
</evidence>
<keyword evidence="9" id="KW-1185">Reference proteome</keyword>
<dbReference type="InterPro" id="IPR011009">
    <property type="entry name" value="Kinase-like_dom_sf"/>
</dbReference>
<proteinExistence type="predicted"/>
<dbReference type="EMBL" id="RRYP01007458">
    <property type="protein sequence ID" value="TNV80486.1"/>
    <property type="molecule type" value="Genomic_DNA"/>
</dbReference>
<dbReference type="AlphaFoldDB" id="A0A8J8NUR8"/>
<sequence>MEVIMSYYCPENDIIITYYSQIYINNSGNNSQPMQLQTTTTLLEETKLNIYPSLAQINWKRLPTGFILQETPLSSKKYEIIRPLCGDQVSKDGEQTQDSFEAQNPNQGGSLYLVKEALPDTSFRSDSLLGQGKPLPLIRCKRADSDNLEGDALNGSKQIINESDATTTEASPIQVLKLFSTPDELIYFKSEVRAFLNMKEGHNNIIKAKYIGRVKQETTQISVTATTPQQQKTKPSSPSRRLTRAAAAKQYQQNEVHQINPSSAEELQVGFIVFDLCEKEDLFFYVKSGLTRYNEKLCRAIFAHILHGLHFMHHKCGMAHLDIKLENIVLDEKFIVKLIDFAYTDSIQEKLRVFRGTENYMAPEVFGCRKSSDLPKRNQDQSTSVTTNFFLGVPADVYSLGILLFTLYFGNMPVKHSDPSRLHQDLVPYFAMMVSGNPDHMLNFLSHHPETTHHMRKHGGPSAEFIHLLTALLQFNPLNRPSIDALIRYSPWLNSPQLMMPYEEYAECMQRHYLREKGLATDGEVDVCGEKECQLEMVNQAEESTQV</sequence>
<evidence type="ECO:0000256" key="6">
    <source>
        <dbReference type="SAM" id="MobiDB-lite"/>
    </source>
</evidence>
<dbReference type="OrthoDB" id="4062651at2759"/>
<dbReference type="InterPro" id="IPR000719">
    <property type="entry name" value="Prot_kinase_dom"/>
</dbReference>
<dbReference type="PROSITE" id="PS00108">
    <property type="entry name" value="PROTEIN_KINASE_ST"/>
    <property type="match status" value="1"/>
</dbReference>
<reference evidence="8" key="1">
    <citation type="submission" date="2019-06" db="EMBL/GenBank/DDBJ databases">
        <authorList>
            <person name="Zheng W."/>
        </authorList>
    </citation>
    <scope>NUCLEOTIDE SEQUENCE</scope>
    <source>
        <strain evidence="8">QDHG01</strain>
    </source>
</reference>
<dbReference type="SMART" id="SM00220">
    <property type="entry name" value="S_TKc"/>
    <property type="match status" value="1"/>
</dbReference>
<dbReference type="PROSITE" id="PS50011">
    <property type="entry name" value="PROTEIN_KINASE_DOM"/>
    <property type="match status" value="1"/>
</dbReference>
<keyword evidence="2" id="KW-0808">Transferase</keyword>
<dbReference type="InterPro" id="IPR008271">
    <property type="entry name" value="Ser/Thr_kinase_AS"/>
</dbReference>
<evidence type="ECO:0000259" key="7">
    <source>
        <dbReference type="PROSITE" id="PS50011"/>
    </source>
</evidence>
<dbReference type="GO" id="GO:0005634">
    <property type="term" value="C:nucleus"/>
    <property type="evidence" value="ECO:0007669"/>
    <property type="project" value="TreeGrafter"/>
</dbReference>
<evidence type="ECO:0000256" key="3">
    <source>
        <dbReference type="ARBA" id="ARBA00022741"/>
    </source>
</evidence>
<dbReference type="SUPFAM" id="SSF56112">
    <property type="entry name" value="Protein kinase-like (PK-like)"/>
    <property type="match status" value="1"/>
</dbReference>
<evidence type="ECO:0000313" key="9">
    <source>
        <dbReference type="Proteomes" id="UP000785679"/>
    </source>
</evidence>